<dbReference type="Proteomes" id="UP000798488">
    <property type="component" value="Unassembled WGS sequence"/>
</dbReference>
<dbReference type="AlphaFoldDB" id="A0A9D2WS12"/>
<dbReference type="RefSeq" id="WP_243152855.1">
    <property type="nucleotide sequence ID" value="NZ_LSRS01000001.1"/>
</dbReference>
<gene>
    <name evidence="1" type="ORF">SPSYN_00031</name>
</gene>
<name>A0A9D2WS12_9FIRM</name>
<reference evidence="1" key="1">
    <citation type="submission" date="2016-02" db="EMBL/GenBank/DDBJ databases">
        <title>Draft Genome Sequence of Sporotomaculum syntrophicum Strain FB, a Syntrophic Benzoate Degrader.</title>
        <authorList>
            <person name="Nobu M.K."/>
            <person name="Narihiro T."/>
            <person name="Qiu Y.-L."/>
            <person name="Ohashi A."/>
            <person name="Liu W.-T."/>
            <person name="Yuji S."/>
        </authorList>
    </citation>
    <scope>NUCLEOTIDE SEQUENCE</scope>
    <source>
        <strain evidence="1">FB</strain>
    </source>
</reference>
<keyword evidence="2" id="KW-1185">Reference proteome</keyword>
<dbReference type="EMBL" id="LSRS01000001">
    <property type="protein sequence ID" value="KAF1086314.1"/>
    <property type="molecule type" value="Genomic_DNA"/>
</dbReference>
<protein>
    <submittedName>
        <fullName evidence="1">Uncharacterized protein</fullName>
    </submittedName>
</protein>
<proteinExistence type="predicted"/>
<comment type="caution">
    <text evidence="1">The sequence shown here is derived from an EMBL/GenBank/DDBJ whole genome shotgun (WGS) entry which is preliminary data.</text>
</comment>
<accession>A0A9D2WS12</accession>
<sequence length="93" mass="11099">MKKRSNIDTVLDMVEAFLKGNMSRIDFQLDFPYEVQQHYQKMAREDEEFARLIDERLVEDGVYKGERLSDEAFRELIQKQFLDVVDISDEGYL</sequence>
<organism evidence="1 2">
    <name type="scientific">Sporotomaculum syntrophicum</name>
    <dbReference type="NCBI Taxonomy" id="182264"/>
    <lineage>
        <taxon>Bacteria</taxon>
        <taxon>Bacillati</taxon>
        <taxon>Bacillota</taxon>
        <taxon>Clostridia</taxon>
        <taxon>Eubacteriales</taxon>
        <taxon>Desulfallaceae</taxon>
        <taxon>Sporotomaculum</taxon>
    </lineage>
</organism>
<evidence type="ECO:0000313" key="2">
    <source>
        <dbReference type="Proteomes" id="UP000798488"/>
    </source>
</evidence>
<evidence type="ECO:0000313" key="1">
    <source>
        <dbReference type="EMBL" id="KAF1086314.1"/>
    </source>
</evidence>